<dbReference type="KEGG" id="ttq:NIES37_35520"/>
<dbReference type="SUPFAM" id="SSF47384">
    <property type="entry name" value="Homodimeric domain of signal transducing histidine kinase"/>
    <property type="match status" value="1"/>
</dbReference>
<dbReference type="PANTHER" id="PTHR43065">
    <property type="entry name" value="SENSOR HISTIDINE KINASE"/>
    <property type="match status" value="1"/>
</dbReference>
<organism evidence="14 15">
    <name type="scientific">Tolypothrix tenuis PCC 7101</name>
    <dbReference type="NCBI Taxonomy" id="231146"/>
    <lineage>
        <taxon>Bacteria</taxon>
        <taxon>Bacillati</taxon>
        <taxon>Cyanobacteriota</taxon>
        <taxon>Cyanophyceae</taxon>
        <taxon>Nostocales</taxon>
        <taxon>Tolypothrichaceae</taxon>
        <taxon>Tolypothrix</taxon>
    </lineage>
</organism>
<evidence type="ECO:0000259" key="13">
    <source>
        <dbReference type="PROSITE" id="PS50109"/>
    </source>
</evidence>
<feature type="domain" description="Histidine kinase" evidence="13">
    <location>
        <begin position="382"/>
        <end position="644"/>
    </location>
</feature>
<dbReference type="InterPro" id="IPR005467">
    <property type="entry name" value="His_kinase_dom"/>
</dbReference>
<feature type="coiled-coil region" evidence="11">
    <location>
        <begin position="343"/>
        <end position="373"/>
    </location>
</feature>
<evidence type="ECO:0000256" key="9">
    <source>
        <dbReference type="ARBA" id="ARBA00023012"/>
    </source>
</evidence>
<dbReference type="AlphaFoldDB" id="A0A1Z4N1I4"/>
<dbReference type="PRINTS" id="PR00344">
    <property type="entry name" value="BCTRLSENSOR"/>
</dbReference>
<evidence type="ECO:0000256" key="3">
    <source>
        <dbReference type="ARBA" id="ARBA00012438"/>
    </source>
</evidence>
<protein>
    <recommendedName>
        <fullName evidence="3">histidine kinase</fullName>
        <ecNumber evidence="3">2.7.13.3</ecNumber>
    </recommendedName>
</protein>
<dbReference type="InterPro" id="IPR003661">
    <property type="entry name" value="HisK_dim/P_dom"/>
</dbReference>
<evidence type="ECO:0000256" key="7">
    <source>
        <dbReference type="ARBA" id="ARBA00022777"/>
    </source>
</evidence>
<dbReference type="Pfam" id="PF02518">
    <property type="entry name" value="HATPase_c"/>
    <property type="match status" value="1"/>
</dbReference>
<dbReference type="RefSeq" id="WP_096577793.1">
    <property type="nucleotide sequence ID" value="NZ_CAWNJS010000001.1"/>
</dbReference>
<dbReference type="Gene3D" id="1.10.287.130">
    <property type="match status" value="1"/>
</dbReference>
<dbReference type="EC" id="2.7.13.3" evidence="3"/>
<keyword evidence="9" id="KW-0902">Two-component regulatory system</keyword>
<evidence type="ECO:0000256" key="8">
    <source>
        <dbReference type="ARBA" id="ARBA00022989"/>
    </source>
</evidence>
<dbReference type="PANTHER" id="PTHR43065:SF50">
    <property type="entry name" value="HISTIDINE KINASE"/>
    <property type="match status" value="1"/>
</dbReference>
<feature type="transmembrane region" description="Helical" evidence="12">
    <location>
        <begin position="31"/>
        <end position="51"/>
    </location>
</feature>
<evidence type="ECO:0000313" key="14">
    <source>
        <dbReference type="EMBL" id="BAY99569.1"/>
    </source>
</evidence>
<dbReference type="CDD" id="cd12912">
    <property type="entry name" value="PDC2_MCP_like"/>
    <property type="match status" value="1"/>
</dbReference>
<name>A0A1Z4N1I4_9CYAN</name>
<dbReference type="InterPro" id="IPR033479">
    <property type="entry name" value="dCache_1"/>
</dbReference>
<keyword evidence="15" id="KW-1185">Reference proteome</keyword>
<keyword evidence="7 14" id="KW-0418">Kinase</keyword>
<evidence type="ECO:0000256" key="11">
    <source>
        <dbReference type="SAM" id="Coils"/>
    </source>
</evidence>
<proteinExistence type="predicted"/>
<dbReference type="Proteomes" id="UP000218785">
    <property type="component" value="Chromosome"/>
</dbReference>
<comment type="catalytic activity">
    <reaction evidence="1">
        <text>ATP + protein L-histidine = ADP + protein N-phospho-L-histidine.</text>
        <dbReference type="EC" id="2.7.13.3"/>
    </reaction>
</comment>
<dbReference type="EMBL" id="AP018248">
    <property type="protein sequence ID" value="BAY99569.1"/>
    <property type="molecule type" value="Genomic_DNA"/>
</dbReference>
<keyword evidence="4" id="KW-1003">Cell membrane</keyword>
<evidence type="ECO:0000256" key="4">
    <source>
        <dbReference type="ARBA" id="ARBA00022475"/>
    </source>
</evidence>
<dbReference type="GO" id="GO:0005886">
    <property type="term" value="C:plasma membrane"/>
    <property type="evidence" value="ECO:0007669"/>
    <property type="project" value="UniProtKB-SubCell"/>
</dbReference>
<dbReference type="SUPFAM" id="SSF55874">
    <property type="entry name" value="ATPase domain of HSP90 chaperone/DNA topoisomerase II/histidine kinase"/>
    <property type="match status" value="1"/>
</dbReference>
<evidence type="ECO:0000256" key="6">
    <source>
        <dbReference type="ARBA" id="ARBA00022692"/>
    </source>
</evidence>
<evidence type="ECO:0000256" key="1">
    <source>
        <dbReference type="ARBA" id="ARBA00000085"/>
    </source>
</evidence>
<keyword evidence="8 12" id="KW-1133">Transmembrane helix</keyword>
<dbReference type="InterPro" id="IPR036097">
    <property type="entry name" value="HisK_dim/P_sf"/>
</dbReference>
<dbReference type="CDD" id="cd00082">
    <property type="entry name" value="HisKA"/>
    <property type="match status" value="1"/>
</dbReference>
<keyword evidence="11" id="KW-0175">Coiled coil</keyword>
<dbReference type="InterPro" id="IPR004358">
    <property type="entry name" value="Sig_transdc_His_kin-like_C"/>
</dbReference>
<evidence type="ECO:0000256" key="10">
    <source>
        <dbReference type="ARBA" id="ARBA00023136"/>
    </source>
</evidence>
<sequence length="651" mass="72743">MLSIEKQLGSVLNNDNFLQQYKQVKNLKTQLVLIMTTLAIGIIGITSYRIVRGLILEQLQEKALLQVQKGTDEIDQWLTTRSAEIQTIANTNVVRSLNWSIIKPYLQAEVKRLNEFSKFAISFPDGSYYNTQVDKSEANNKDRDFIQKALAGQPNISDPYISRTSGFPVFGMSSPIRQSYDPASQTIGVLNGSIKVNRISQVVNQLHYGQKSYAFALNSQGQAITHPNPALMSTTEKPGPSFLESSDRNLAAIANRMVKKEQGIQLISIDGTNKYIAYVPLKQVNWSVALVIPRENIESQLGALNLLATILGGLLIIAVIIGWRQIQLSAQMKAQVMLLSQQKITLGSQAQELEQTLRELQQTQIKLVHTEKMSSLGQLVAGVAHEINNPVSFIYSNINPANEYIQDLLKLLQLYQQHYPDPVLEIQDESEAIDIDFLVEDLPKLLNSMKIGSQRIKEIVLSLRNFSRLDEAEMKAVNIHEGIDSTLMILENRLKPNSEHPRIDVIKNYGDLPPIECYAGQLNQVFMNILSNAIDALEESAIADKSLMPNEEITIIKPLIQIFTEMGEDKQAIIRIVDNGIGIPNDLQQRLFDPFFTTKPVGKGTGLGLSISYQIITEKHQGQLQCISSLGKGTEFVMTIPLVQQMNPHIT</sequence>
<evidence type="ECO:0000313" key="15">
    <source>
        <dbReference type="Proteomes" id="UP000218785"/>
    </source>
</evidence>
<dbReference type="SMART" id="SM00387">
    <property type="entry name" value="HATPase_c"/>
    <property type="match status" value="1"/>
</dbReference>
<evidence type="ECO:0000256" key="5">
    <source>
        <dbReference type="ARBA" id="ARBA00022553"/>
    </source>
</evidence>
<dbReference type="GO" id="GO:0000155">
    <property type="term" value="F:phosphorelay sensor kinase activity"/>
    <property type="evidence" value="ECO:0007669"/>
    <property type="project" value="InterPro"/>
</dbReference>
<comment type="subcellular location">
    <subcellularLocation>
        <location evidence="2">Cell membrane</location>
        <topology evidence="2">Multi-pass membrane protein</topology>
    </subcellularLocation>
</comment>
<feature type="transmembrane region" description="Helical" evidence="12">
    <location>
        <begin position="301"/>
        <end position="323"/>
    </location>
</feature>
<dbReference type="InterPro" id="IPR003594">
    <property type="entry name" value="HATPase_dom"/>
</dbReference>
<dbReference type="PROSITE" id="PS50109">
    <property type="entry name" value="HIS_KIN"/>
    <property type="match status" value="1"/>
</dbReference>
<evidence type="ECO:0000256" key="2">
    <source>
        <dbReference type="ARBA" id="ARBA00004651"/>
    </source>
</evidence>
<gene>
    <name evidence="14" type="ORF">NIES37_35520</name>
</gene>
<dbReference type="Gene3D" id="3.30.450.20">
    <property type="entry name" value="PAS domain"/>
    <property type="match status" value="1"/>
</dbReference>
<dbReference type="Pfam" id="PF02743">
    <property type="entry name" value="dCache_1"/>
    <property type="match status" value="1"/>
</dbReference>
<dbReference type="InterPro" id="IPR036890">
    <property type="entry name" value="HATPase_C_sf"/>
</dbReference>
<keyword evidence="6 12" id="KW-0812">Transmembrane</keyword>
<keyword evidence="5" id="KW-0597">Phosphoprotein</keyword>
<dbReference type="CDD" id="cd18773">
    <property type="entry name" value="PDC1_HK_sensor"/>
    <property type="match status" value="1"/>
</dbReference>
<keyword evidence="10 12" id="KW-0472">Membrane</keyword>
<keyword evidence="7 14" id="KW-0808">Transferase</keyword>
<accession>A0A1Z4N1I4</accession>
<reference evidence="14 15" key="1">
    <citation type="submission" date="2017-06" db="EMBL/GenBank/DDBJ databases">
        <title>Genome sequencing of cyanobaciteial culture collection at National Institute for Environmental Studies (NIES).</title>
        <authorList>
            <person name="Hirose Y."/>
            <person name="Shimura Y."/>
            <person name="Fujisawa T."/>
            <person name="Nakamura Y."/>
            <person name="Kawachi M."/>
        </authorList>
    </citation>
    <scope>NUCLEOTIDE SEQUENCE [LARGE SCALE GENOMIC DNA]</scope>
    <source>
        <strain evidence="14 15">NIES-37</strain>
    </source>
</reference>
<evidence type="ECO:0000256" key="12">
    <source>
        <dbReference type="SAM" id="Phobius"/>
    </source>
</evidence>
<dbReference type="Gene3D" id="3.30.565.10">
    <property type="entry name" value="Histidine kinase-like ATPase, C-terminal domain"/>
    <property type="match status" value="1"/>
</dbReference>